<evidence type="ECO:0000313" key="2">
    <source>
        <dbReference type="Proteomes" id="UP000789366"/>
    </source>
</evidence>
<accession>A0ACA9Q1N2</accession>
<feature type="non-terminal residue" evidence="1">
    <location>
        <position position="1"/>
    </location>
</feature>
<keyword evidence="2" id="KW-1185">Reference proteome</keyword>
<name>A0ACA9Q1N2_9GLOM</name>
<gene>
    <name evidence="1" type="ORF">SPELUC_LOCUS13092</name>
</gene>
<protein>
    <submittedName>
        <fullName evidence="1">5126_t:CDS:1</fullName>
    </submittedName>
</protein>
<evidence type="ECO:0000313" key="1">
    <source>
        <dbReference type="EMBL" id="CAG8730724.1"/>
    </source>
</evidence>
<organism evidence="1 2">
    <name type="scientific">Cetraspora pellucida</name>
    <dbReference type="NCBI Taxonomy" id="1433469"/>
    <lineage>
        <taxon>Eukaryota</taxon>
        <taxon>Fungi</taxon>
        <taxon>Fungi incertae sedis</taxon>
        <taxon>Mucoromycota</taxon>
        <taxon>Glomeromycotina</taxon>
        <taxon>Glomeromycetes</taxon>
        <taxon>Diversisporales</taxon>
        <taxon>Gigasporaceae</taxon>
        <taxon>Cetraspora</taxon>
    </lineage>
</organism>
<comment type="caution">
    <text evidence="1">The sequence shown here is derived from an EMBL/GenBank/DDBJ whole genome shotgun (WGS) entry which is preliminary data.</text>
</comment>
<dbReference type="Proteomes" id="UP000789366">
    <property type="component" value="Unassembled WGS sequence"/>
</dbReference>
<proteinExistence type="predicted"/>
<sequence length="92" mass="10724">VTQQLIFSYLAQEYSSVDISYYEKLVLNATIENEWAFNWIEKESSIAMLKFKNPNLILPSYHTLEGHILKDATQKLHSELATKELVILLEYC</sequence>
<dbReference type="EMBL" id="CAJVPW010033296">
    <property type="protein sequence ID" value="CAG8730724.1"/>
    <property type="molecule type" value="Genomic_DNA"/>
</dbReference>
<reference evidence="1" key="1">
    <citation type="submission" date="2021-06" db="EMBL/GenBank/DDBJ databases">
        <authorList>
            <person name="Kallberg Y."/>
            <person name="Tangrot J."/>
            <person name="Rosling A."/>
        </authorList>
    </citation>
    <scope>NUCLEOTIDE SEQUENCE</scope>
    <source>
        <strain evidence="1">28 12/20/2015</strain>
    </source>
</reference>